<feature type="compositionally biased region" description="Low complexity" evidence="16">
    <location>
        <begin position="508"/>
        <end position="527"/>
    </location>
</feature>
<organism evidence="18 19">
    <name type="scientific">Phanerochaete sordida</name>
    <dbReference type="NCBI Taxonomy" id="48140"/>
    <lineage>
        <taxon>Eukaryota</taxon>
        <taxon>Fungi</taxon>
        <taxon>Dikarya</taxon>
        <taxon>Basidiomycota</taxon>
        <taxon>Agaricomycotina</taxon>
        <taxon>Agaricomycetes</taxon>
        <taxon>Polyporales</taxon>
        <taxon>Phanerochaetaceae</taxon>
        <taxon>Phanerochaete</taxon>
    </lineage>
</organism>
<accession>A0A9P3LJ16</accession>
<evidence type="ECO:0000256" key="1">
    <source>
        <dbReference type="ARBA" id="ARBA00004123"/>
    </source>
</evidence>
<feature type="compositionally biased region" description="Low complexity" evidence="16">
    <location>
        <begin position="773"/>
        <end position="785"/>
    </location>
</feature>
<keyword evidence="9" id="KW-0227">DNA damage</keyword>
<dbReference type="AlphaFoldDB" id="A0A9P3LJ16"/>
<evidence type="ECO:0000256" key="15">
    <source>
        <dbReference type="ARBA" id="ARBA00023242"/>
    </source>
</evidence>
<evidence type="ECO:0000256" key="6">
    <source>
        <dbReference type="ARBA" id="ARBA00022454"/>
    </source>
</evidence>
<feature type="region of interest" description="Disordered" evidence="16">
    <location>
        <begin position="1"/>
        <end position="25"/>
    </location>
</feature>
<feature type="domain" description="CUE" evidence="17">
    <location>
        <begin position="20"/>
        <end position="63"/>
    </location>
</feature>
<feature type="compositionally biased region" description="Basic and acidic residues" evidence="16">
    <location>
        <begin position="89"/>
        <end position="100"/>
    </location>
</feature>
<feature type="compositionally biased region" description="Polar residues" evidence="16">
    <location>
        <begin position="786"/>
        <end position="812"/>
    </location>
</feature>
<dbReference type="GO" id="GO:0005737">
    <property type="term" value="C:cytoplasm"/>
    <property type="evidence" value="ECO:0007669"/>
    <property type="project" value="UniProtKB-SubCell"/>
</dbReference>
<keyword evidence="10" id="KW-0833">Ubl conjugation pathway</keyword>
<feature type="compositionally biased region" description="Basic and acidic residues" evidence="16">
    <location>
        <begin position="140"/>
        <end position="151"/>
    </location>
</feature>
<feature type="compositionally biased region" description="Low complexity" evidence="16">
    <location>
        <begin position="891"/>
        <end position="907"/>
    </location>
</feature>
<keyword evidence="12" id="KW-0779">Telomere</keyword>
<comment type="caution">
    <text evidence="18">The sequence shown here is derived from an EMBL/GenBank/DDBJ whole genome shotgun (WGS) entry which is preliminary data.</text>
</comment>
<feature type="compositionally biased region" description="Low complexity" evidence="16">
    <location>
        <begin position="472"/>
        <end position="484"/>
    </location>
</feature>
<dbReference type="GO" id="GO:0043130">
    <property type="term" value="F:ubiquitin binding"/>
    <property type="evidence" value="ECO:0007669"/>
    <property type="project" value="InterPro"/>
</dbReference>
<evidence type="ECO:0000256" key="13">
    <source>
        <dbReference type="ARBA" id="ARBA00023125"/>
    </source>
</evidence>
<evidence type="ECO:0000256" key="4">
    <source>
        <dbReference type="ARBA" id="ARBA00005491"/>
    </source>
</evidence>
<proteinExistence type="inferred from homology"/>
<dbReference type="GO" id="GO:0005634">
    <property type="term" value="C:nucleus"/>
    <property type="evidence" value="ECO:0007669"/>
    <property type="project" value="UniProtKB-SubCell"/>
</dbReference>
<feature type="compositionally biased region" description="Low complexity" evidence="16">
    <location>
        <begin position="917"/>
        <end position="945"/>
    </location>
</feature>
<evidence type="ECO:0000256" key="14">
    <source>
        <dbReference type="ARBA" id="ARBA00023204"/>
    </source>
</evidence>
<evidence type="ECO:0000256" key="9">
    <source>
        <dbReference type="ARBA" id="ARBA00022763"/>
    </source>
</evidence>
<feature type="compositionally biased region" description="Low complexity" evidence="16">
    <location>
        <begin position="631"/>
        <end position="646"/>
    </location>
</feature>
<dbReference type="InterPro" id="IPR041803">
    <property type="entry name" value="DEF1_CUE"/>
</dbReference>
<dbReference type="EMBL" id="BPQB01000052">
    <property type="protein sequence ID" value="GJE95757.1"/>
    <property type="molecule type" value="Genomic_DNA"/>
</dbReference>
<keyword evidence="14" id="KW-0234">DNA repair</keyword>
<dbReference type="Pfam" id="PF02845">
    <property type="entry name" value="CUE"/>
    <property type="match status" value="1"/>
</dbReference>
<feature type="compositionally biased region" description="Low complexity" evidence="16">
    <location>
        <begin position="708"/>
        <end position="723"/>
    </location>
</feature>
<dbReference type="InterPro" id="IPR003892">
    <property type="entry name" value="CUE"/>
</dbReference>
<evidence type="ECO:0000256" key="12">
    <source>
        <dbReference type="ARBA" id="ARBA00022895"/>
    </source>
</evidence>
<evidence type="ECO:0000256" key="3">
    <source>
        <dbReference type="ARBA" id="ARBA00004574"/>
    </source>
</evidence>
<dbReference type="PANTHER" id="PTHR16308">
    <property type="entry name" value="UBIQUITIN ASSOCIATED PROTEIN 2-LIKE/LINGERER"/>
    <property type="match status" value="1"/>
</dbReference>
<evidence type="ECO:0000256" key="8">
    <source>
        <dbReference type="ARBA" id="ARBA00022553"/>
    </source>
</evidence>
<feature type="compositionally biased region" description="Polar residues" evidence="16">
    <location>
        <begin position="580"/>
        <end position="605"/>
    </location>
</feature>
<evidence type="ECO:0000259" key="17">
    <source>
        <dbReference type="PROSITE" id="PS51140"/>
    </source>
</evidence>
<dbReference type="SUPFAM" id="SSF46934">
    <property type="entry name" value="UBA-like"/>
    <property type="match status" value="1"/>
</dbReference>
<feature type="compositionally biased region" description="Low complexity" evidence="16">
    <location>
        <begin position="417"/>
        <end position="433"/>
    </location>
</feature>
<evidence type="ECO:0000256" key="2">
    <source>
        <dbReference type="ARBA" id="ARBA00004496"/>
    </source>
</evidence>
<feature type="compositionally biased region" description="Polar residues" evidence="16">
    <location>
        <begin position="617"/>
        <end position="626"/>
    </location>
</feature>
<feature type="compositionally biased region" description="Low complexity" evidence="16">
    <location>
        <begin position="544"/>
        <end position="577"/>
    </location>
</feature>
<feature type="region of interest" description="Disordered" evidence="16">
    <location>
        <begin position="677"/>
        <end position="746"/>
    </location>
</feature>
<evidence type="ECO:0000256" key="10">
    <source>
        <dbReference type="ARBA" id="ARBA00022786"/>
    </source>
</evidence>
<protein>
    <recommendedName>
        <fullName evidence="5">RNA polymerase II degradation factor 1</fullName>
    </recommendedName>
</protein>
<keyword evidence="13" id="KW-0238">DNA-binding</keyword>
<feature type="region of interest" description="Disordered" evidence="16">
    <location>
        <begin position="339"/>
        <end position="384"/>
    </location>
</feature>
<feature type="compositionally biased region" description="Low complexity" evidence="16">
    <location>
        <begin position="688"/>
        <end position="700"/>
    </location>
</feature>
<keyword evidence="7" id="KW-0963">Cytoplasm</keyword>
<reference evidence="18 19" key="1">
    <citation type="submission" date="2021-08" db="EMBL/GenBank/DDBJ databases">
        <title>Draft Genome Sequence of Phanerochaete sordida strain YK-624.</title>
        <authorList>
            <person name="Mori T."/>
            <person name="Dohra H."/>
            <person name="Suzuki T."/>
            <person name="Kawagishi H."/>
            <person name="Hirai H."/>
        </authorList>
    </citation>
    <scope>NUCLEOTIDE SEQUENCE [LARGE SCALE GENOMIC DNA]</scope>
    <source>
        <strain evidence="18 19">YK-624</strain>
    </source>
</reference>
<feature type="region of interest" description="Disordered" evidence="16">
    <location>
        <begin position="63"/>
        <end position="316"/>
    </location>
</feature>
<dbReference type="PROSITE" id="PS51140">
    <property type="entry name" value="CUE"/>
    <property type="match status" value="1"/>
</dbReference>
<feature type="compositionally biased region" description="Pro residues" evidence="16">
    <location>
        <begin position="238"/>
        <end position="274"/>
    </location>
</feature>
<feature type="compositionally biased region" description="Gly residues" evidence="16">
    <location>
        <begin position="101"/>
        <end position="124"/>
    </location>
</feature>
<feature type="region of interest" description="Disordered" evidence="16">
    <location>
        <begin position="767"/>
        <end position="963"/>
    </location>
</feature>
<name>A0A9P3LJ16_9APHY</name>
<feature type="compositionally biased region" description="Polar residues" evidence="16">
    <location>
        <begin position="485"/>
        <end position="507"/>
    </location>
</feature>
<dbReference type="GO" id="GO:0000781">
    <property type="term" value="C:chromosome, telomeric region"/>
    <property type="evidence" value="ECO:0007669"/>
    <property type="project" value="UniProtKB-SubCell"/>
</dbReference>
<comment type="subcellular location">
    <subcellularLocation>
        <location evidence="3">Chromosome</location>
        <location evidence="3">Telomere</location>
    </subcellularLocation>
    <subcellularLocation>
        <location evidence="2">Cytoplasm</location>
    </subcellularLocation>
    <subcellularLocation>
        <location evidence="1">Nucleus</location>
    </subcellularLocation>
</comment>
<keyword evidence="8" id="KW-0597">Phosphoprotein</keyword>
<feature type="compositionally biased region" description="Pro residues" evidence="16">
    <location>
        <begin position="201"/>
        <end position="216"/>
    </location>
</feature>
<dbReference type="GO" id="GO:0003677">
    <property type="term" value="F:DNA binding"/>
    <property type="evidence" value="ECO:0007669"/>
    <property type="project" value="UniProtKB-KW"/>
</dbReference>
<evidence type="ECO:0000313" key="19">
    <source>
        <dbReference type="Proteomes" id="UP000703269"/>
    </source>
</evidence>
<evidence type="ECO:0000313" key="18">
    <source>
        <dbReference type="EMBL" id="GJE95757.1"/>
    </source>
</evidence>
<dbReference type="GO" id="GO:0006281">
    <property type="term" value="P:DNA repair"/>
    <property type="evidence" value="ECO:0007669"/>
    <property type="project" value="UniProtKB-KW"/>
</dbReference>
<keyword evidence="6" id="KW-0158">Chromosome</keyword>
<sequence>MYNSSSYRRPQAPAEAAPEKFRKQAQQLQEMFPAWSNEDLQSLLFDVNGDVELAVVRISEGHAEQWGAVQRKKEKKPSASAPQTQSRDYTAKQERGDFRGARGGRGGRGGPGRGGAVRGATGRGGHQEANGRHVKSGPSKNDDGAAPKDEEGQAGDSAAADVNGAKPVQDAAAAEPVSENTSTPATWGGDTIANGASALAPAPPAPSQPSLPPAPVKPTKTPATSKLSWAQIAKPQEKPTPPPAPAPAPAPVAAPAPPTPAVQPSQPPSAPAPEPAQQEPQPEPAAQGWEEPTTVQAPTWDDEPATKSAEPVVLEEIKIKEEEVTVVLPAEPEIPSLPAQVQPAAKQEPVQAPAPLKPATPAQHTRPTSAAHRHKFKPDQAVIMPSGSFGTLEKVGMQFGSLSLGGDDLDSTQDSSAEPAFARAAEPAANAEPVTVQPTHPPALPIPSQAQEVAPAPTSPSAQTSLNGGLFQQGIPQQAQQPAQVSPTNQLPPSAQHQTSAGLQASLSQPALPAQVSAQPQSSASASNITSYSHNIPAAPPSLPSQQHPQQPVQSQGLLSQQQQQQQYSQHGLQSHLDQNHTASQSPHVAPAPQQSIGGHSSYFRQQEPPYFHTATPPVSASQSQDGPYGSFGQLSGQLGHQSQGSHLGGFSGGDYQYGENQRNFYDSYSAQTGFGNRNMLGHEDLKGLPGAPQQPHGAPGLPPSNAQPSQQLPQSGQSATQGQPGGQGPPQSYPPPLPYYYTPYPQNQYYGSPYSSGYSVPQPFVKYPTVFQGQPGPQSAPSPATKQAPTSVQPQSPYGQGLYGQQHSSSPYGDIDYQHGHGQGVSGLPSNDYGKQLYGGSGQGMQGFMGLSQSSGPSSAAPLGQRSGGSPEAAYKPYGGNAKDVGAGVGQTAQQQGGRGAQQPQGGFYGQRFSNAGQGPQAAQGQQHQPQGQGPQGHLGYPQGSSDGSFYSYQPRQQGYWQ</sequence>
<feature type="compositionally biased region" description="Gly residues" evidence="16">
    <location>
        <begin position="838"/>
        <end position="848"/>
    </location>
</feature>
<gene>
    <name evidence="18" type="ORF">PsYK624_119440</name>
</gene>
<dbReference type="Proteomes" id="UP000703269">
    <property type="component" value="Unassembled WGS sequence"/>
</dbReference>
<dbReference type="InterPro" id="IPR051833">
    <property type="entry name" value="TC-DDR_regulator"/>
</dbReference>
<keyword evidence="15" id="KW-0539">Nucleus</keyword>
<keyword evidence="11" id="KW-0832">Ubl conjugation</keyword>
<evidence type="ECO:0000256" key="7">
    <source>
        <dbReference type="ARBA" id="ARBA00022490"/>
    </source>
</evidence>
<evidence type="ECO:0000256" key="5">
    <source>
        <dbReference type="ARBA" id="ARBA00020536"/>
    </source>
</evidence>
<dbReference type="OrthoDB" id="5396806at2759"/>
<feature type="compositionally biased region" description="Low complexity" evidence="16">
    <location>
        <begin position="275"/>
        <end position="287"/>
    </location>
</feature>
<feature type="compositionally biased region" description="Polar residues" evidence="16">
    <location>
        <begin position="946"/>
        <end position="963"/>
    </location>
</feature>
<dbReference type="PANTHER" id="PTHR16308:SF13">
    <property type="entry name" value="PROTEIN LINGERER"/>
    <property type="match status" value="1"/>
</dbReference>
<dbReference type="InterPro" id="IPR009060">
    <property type="entry name" value="UBA-like_sf"/>
</dbReference>
<feature type="region of interest" description="Disordered" evidence="16">
    <location>
        <begin position="403"/>
        <end position="655"/>
    </location>
</feature>
<comment type="similarity">
    <text evidence="4">Belongs to the DEF1 family.</text>
</comment>
<evidence type="ECO:0000256" key="16">
    <source>
        <dbReference type="SAM" id="MobiDB-lite"/>
    </source>
</evidence>
<evidence type="ECO:0000256" key="11">
    <source>
        <dbReference type="ARBA" id="ARBA00022843"/>
    </source>
</evidence>
<keyword evidence="19" id="KW-1185">Reference proteome</keyword>
<dbReference type="CDD" id="cd14368">
    <property type="entry name" value="CUE_DEF1_like"/>
    <property type="match status" value="1"/>
</dbReference>